<accession>A0A2S7U798</accession>
<dbReference type="Pfam" id="PF11185">
    <property type="entry name" value="DUF2971"/>
    <property type="match status" value="1"/>
</dbReference>
<keyword evidence="2" id="KW-1185">Reference proteome</keyword>
<organism evidence="1 2">
    <name type="scientific">Rubritalea profundi</name>
    <dbReference type="NCBI Taxonomy" id="1658618"/>
    <lineage>
        <taxon>Bacteria</taxon>
        <taxon>Pseudomonadati</taxon>
        <taxon>Verrucomicrobiota</taxon>
        <taxon>Verrucomicrobiia</taxon>
        <taxon>Verrucomicrobiales</taxon>
        <taxon>Rubritaleaceae</taxon>
        <taxon>Rubritalea</taxon>
    </lineage>
</organism>
<dbReference type="AlphaFoldDB" id="A0A2S7U798"/>
<evidence type="ECO:0008006" key="3">
    <source>
        <dbReference type="Google" id="ProtNLM"/>
    </source>
</evidence>
<evidence type="ECO:0000313" key="2">
    <source>
        <dbReference type="Proteomes" id="UP000239907"/>
    </source>
</evidence>
<reference evidence="1 2" key="1">
    <citation type="submission" date="2016-12" db="EMBL/GenBank/DDBJ databases">
        <title>Study of bacterial adaptation to deep sea.</title>
        <authorList>
            <person name="Song J."/>
            <person name="Yoshizawa S."/>
            <person name="Kogure K."/>
        </authorList>
    </citation>
    <scope>NUCLEOTIDE SEQUENCE [LARGE SCALE GENOMIC DNA]</scope>
    <source>
        <strain evidence="1 2">SAORIC-165</strain>
    </source>
</reference>
<sequence>MSKRKKNRDIPSPDTIYRYLDLQAGLATLEQKEFKVSRLSQLNDPFEWLPTIIDWQDTKNLTPHDIELAQREMMATIGELLGIICFSGRSDLPALWAHYAQEHQGIAIGVSASSPCFSRVDNPPKPINYDDRRIKIKWRDLSSSINGSSASPEFSKALTDLGFRKGENWEYENEYRALFRLKECETVKNGMYFVKSDDTFKITEIIVGANCRVDPGYFKKSLELHGYSNVKVFKSRLRKDKHLMEKVPV</sequence>
<evidence type="ECO:0000313" key="1">
    <source>
        <dbReference type="EMBL" id="PQJ30172.1"/>
    </source>
</evidence>
<protein>
    <recommendedName>
        <fullName evidence="3">DUF2971 domain-containing protein</fullName>
    </recommendedName>
</protein>
<proteinExistence type="predicted"/>
<dbReference type="EMBL" id="MQWA01000001">
    <property type="protein sequence ID" value="PQJ30172.1"/>
    <property type="molecule type" value="Genomic_DNA"/>
</dbReference>
<gene>
    <name evidence="1" type="ORF">BSZ32_17970</name>
</gene>
<dbReference type="RefSeq" id="WP_105044697.1">
    <property type="nucleotide sequence ID" value="NZ_MQWA01000001.1"/>
</dbReference>
<dbReference type="Proteomes" id="UP000239907">
    <property type="component" value="Unassembled WGS sequence"/>
</dbReference>
<comment type="caution">
    <text evidence="1">The sequence shown here is derived from an EMBL/GenBank/DDBJ whole genome shotgun (WGS) entry which is preliminary data.</text>
</comment>
<dbReference type="OrthoDB" id="200364at2"/>
<name>A0A2S7U798_9BACT</name>
<dbReference type="InterPro" id="IPR021352">
    <property type="entry name" value="DUF2971"/>
</dbReference>